<evidence type="ECO:0000256" key="5">
    <source>
        <dbReference type="ARBA" id="ARBA00022786"/>
    </source>
</evidence>
<feature type="transmembrane region" description="Helical" evidence="8">
    <location>
        <begin position="174"/>
        <end position="196"/>
    </location>
</feature>
<dbReference type="SUPFAM" id="SSF57850">
    <property type="entry name" value="RING/U-box"/>
    <property type="match status" value="1"/>
</dbReference>
<dbReference type="Proteomes" id="UP000054408">
    <property type="component" value="Unassembled WGS sequence"/>
</dbReference>
<evidence type="ECO:0000256" key="9">
    <source>
        <dbReference type="SAM" id="SignalP"/>
    </source>
</evidence>
<dbReference type="OrthoDB" id="1431934at2759"/>
<keyword evidence="8" id="KW-0472">Membrane</keyword>
<dbReference type="Gene3D" id="3.30.40.10">
    <property type="entry name" value="Zinc/RING finger domain, C3HC4 (zinc finger)"/>
    <property type="match status" value="1"/>
</dbReference>
<keyword evidence="8" id="KW-0812">Transmembrane</keyword>
<dbReference type="InterPro" id="IPR013083">
    <property type="entry name" value="Znf_RING/FYVE/PHD"/>
</dbReference>
<evidence type="ECO:0000313" key="13">
    <source>
        <dbReference type="Proteomes" id="UP000054408"/>
    </source>
</evidence>
<keyword evidence="8" id="KW-1133">Transmembrane helix</keyword>
<organism evidence="12 13">
    <name type="scientific">Thecamonas trahens ATCC 50062</name>
    <dbReference type="NCBI Taxonomy" id="461836"/>
    <lineage>
        <taxon>Eukaryota</taxon>
        <taxon>Apusozoa</taxon>
        <taxon>Apusomonadida</taxon>
        <taxon>Apusomonadidae</taxon>
        <taxon>Thecamonas</taxon>
    </lineage>
</organism>
<dbReference type="InterPro" id="IPR001841">
    <property type="entry name" value="Znf_RING"/>
</dbReference>
<feature type="transmembrane region" description="Helical" evidence="8">
    <location>
        <begin position="63"/>
        <end position="87"/>
    </location>
</feature>
<feature type="transmembrane region" description="Helical" evidence="8">
    <location>
        <begin position="356"/>
        <end position="380"/>
    </location>
</feature>
<feature type="transmembrane region" description="Helical" evidence="8">
    <location>
        <begin position="6"/>
        <end position="31"/>
    </location>
</feature>
<evidence type="ECO:0000256" key="1">
    <source>
        <dbReference type="ARBA" id="ARBA00022679"/>
    </source>
</evidence>
<keyword evidence="13" id="KW-1185">Reference proteome</keyword>
<dbReference type="SMART" id="SM00647">
    <property type="entry name" value="IBR"/>
    <property type="match status" value="1"/>
</dbReference>
<feature type="transmembrane region" description="Helical" evidence="8">
    <location>
        <begin position="392"/>
        <end position="414"/>
    </location>
</feature>
<feature type="transmembrane region" description="Helical" evidence="8">
    <location>
        <begin position="253"/>
        <end position="275"/>
    </location>
</feature>
<keyword evidence="9" id="KW-0732">Signal</keyword>
<evidence type="ECO:0000256" key="6">
    <source>
        <dbReference type="ARBA" id="ARBA00022833"/>
    </source>
</evidence>
<feature type="signal peptide" evidence="9">
    <location>
        <begin position="1"/>
        <end position="18"/>
    </location>
</feature>
<evidence type="ECO:0008006" key="14">
    <source>
        <dbReference type="Google" id="ProtNLM"/>
    </source>
</evidence>
<evidence type="ECO:0000256" key="8">
    <source>
        <dbReference type="SAM" id="Phobius"/>
    </source>
</evidence>
<sequence length="1063" mass="111378">MARTPLALMVVFVPIGFAIVVCGVAAAAGAVPPASAARHTTARPVRWGSPRLMASRIGTSDNFWAAVLVGVVAVPISAVVIGCSIGLSSRASSLPAVSPASAGDRRPCGALDDPVCEPFLCNTRAGLCGIHKPAHSQATLWGVALAVALGTFLIGTPCCFSVASFLFPVHLRPVICVMSSMVSVVLAFIFALSVGLNMASHLVTVNFDGIAGNGTSCAGPHACYPYTNKCCSPYSYRSRWRRRWRPIWLCNSWLASATCGAIVGFAVVGIAMLVLRVPVPALEPPLTAAERASSPACAAVDAPVCAPYWCDMPSGRCRRSCRHDFECAGAGLACDAASGKCVATTHHASRLVLRRWLAAVVVLGVVTAVMVVCACLPGVLVPWASSNDVVQLFAVVALVAVGAGLIVALPLSLVRLRVRLTRPPETTLPVALTSCVGLSSPNCWPYYCRVHNRTCAISCSSSHECRGAMDKRLTSQLPSGMHVAPYCLVLAFVTIPLVMDVRVDKSFVELPSSLSVDGKSCGPMPFDAGCGSYVCDTRTRKCATSCFGERTGCGFGSRCKRGVCVAGDDATPRIVASCTAGLFALVALMAFGWPGVWRLLVRRLRAGEHARAAALLAAEEKQRLIPKVRVDVVPVRGYGALDVDPSRPRLARELPPPLLVGAGVGSIQLAGSVSSDDSGESGASGCGVRTLPECGICFGDNVSVAFTVGFCEHGYCAGCAQSAVRDMIERGQFPAMCPGCRAQDSMSPRARVPAHVIEHLVARGVVDAETGSRWVVQSLLGAVPKGETTFCPGCELMCIKPDLSGKSQRQLQRSSRVVCPGCATDWCCNCSVPWFRHAGRSCDSIAADEATGRDAATLALLGATSKPCPRCGALISRPRGHSCHHVGGSAGACCGYSFCIVCLQPHPCGREDHGLFCDERCDCVACPVCRPGAPCALCPGDDRCPSCHPPAGSSVPPPVHVPDPINGVEDILAIQADLQALMDAMDAPREPFIARQRWRRDSSSSDSEGFVAIAPEQAAAEIVGHDVDLVMEVTGVDAAQAADLLAASRFNVQLAIAAFFDAQ</sequence>
<dbReference type="AlphaFoldDB" id="A0A0L0DM45"/>
<dbReference type="InterPro" id="IPR044066">
    <property type="entry name" value="TRIAD_supradom"/>
</dbReference>
<evidence type="ECO:0000259" key="10">
    <source>
        <dbReference type="PROSITE" id="PS50089"/>
    </source>
</evidence>
<dbReference type="Pfam" id="PF14555">
    <property type="entry name" value="UBA_4"/>
    <property type="match status" value="1"/>
</dbReference>
<evidence type="ECO:0000256" key="3">
    <source>
        <dbReference type="ARBA" id="ARBA00022737"/>
    </source>
</evidence>
<dbReference type="STRING" id="461836.A0A0L0DM45"/>
<feature type="domain" description="RING-type" evidence="10">
    <location>
        <begin position="694"/>
        <end position="741"/>
    </location>
</feature>
<evidence type="ECO:0000256" key="2">
    <source>
        <dbReference type="ARBA" id="ARBA00022723"/>
    </source>
</evidence>
<reference evidence="12 13" key="1">
    <citation type="submission" date="2010-05" db="EMBL/GenBank/DDBJ databases">
        <title>The Genome Sequence of Thecamonas trahens ATCC 50062.</title>
        <authorList>
            <consortium name="The Broad Institute Genome Sequencing Platform"/>
            <person name="Russ C."/>
            <person name="Cuomo C."/>
            <person name="Shea T."/>
            <person name="Young S.K."/>
            <person name="Zeng Q."/>
            <person name="Koehrsen M."/>
            <person name="Haas B."/>
            <person name="Borodovsky M."/>
            <person name="Guigo R."/>
            <person name="Alvarado L."/>
            <person name="Berlin A."/>
            <person name="Bochicchio J."/>
            <person name="Borenstein D."/>
            <person name="Chapman S."/>
            <person name="Chen Z."/>
            <person name="Freedman E."/>
            <person name="Gellesch M."/>
            <person name="Goldberg J."/>
            <person name="Griggs A."/>
            <person name="Gujja S."/>
            <person name="Heilman E."/>
            <person name="Heiman D."/>
            <person name="Hepburn T."/>
            <person name="Howarth C."/>
            <person name="Jen D."/>
            <person name="Larson L."/>
            <person name="Mehta T."/>
            <person name="Park D."/>
            <person name="Pearson M."/>
            <person name="Roberts A."/>
            <person name="Saif S."/>
            <person name="Shenoy N."/>
            <person name="Sisk P."/>
            <person name="Stolte C."/>
            <person name="Sykes S."/>
            <person name="Thomson T."/>
            <person name="Walk T."/>
            <person name="White J."/>
            <person name="Yandava C."/>
            <person name="Burger G."/>
            <person name="Gray M.W."/>
            <person name="Holland P.W.H."/>
            <person name="King N."/>
            <person name="Lang F.B.F."/>
            <person name="Roger A.J."/>
            <person name="Ruiz-Trillo I."/>
            <person name="Lander E."/>
            <person name="Nusbaum C."/>
        </authorList>
    </citation>
    <scope>NUCLEOTIDE SEQUENCE [LARGE SCALE GENOMIC DNA]</scope>
    <source>
        <strain evidence="12 13">ATCC 50062</strain>
    </source>
</reference>
<accession>A0A0L0DM45</accession>
<feature type="domain" description="RING-type" evidence="11">
    <location>
        <begin position="690"/>
        <end position="921"/>
    </location>
</feature>
<evidence type="ECO:0000313" key="12">
    <source>
        <dbReference type="EMBL" id="KNC53091.1"/>
    </source>
</evidence>
<dbReference type="PROSITE" id="PS51873">
    <property type="entry name" value="TRIAD"/>
    <property type="match status" value="1"/>
</dbReference>
<keyword evidence="6" id="KW-0862">Zinc</keyword>
<protein>
    <recommendedName>
        <fullName evidence="14">RING-type domain-containing protein</fullName>
    </recommendedName>
</protein>
<dbReference type="GeneID" id="25567862"/>
<keyword evidence="4 7" id="KW-0863">Zinc-finger</keyword>
<keyword evidence="1" id="KW-0808">Transferase</keyword>
<dbReference type="EMBL" id="GL349478">
    <property type="protein sequence ID" value="KNC53091.1"/>
    <property type="molecule type" value="Genomic_DNA"/>
</dbReference>
<evidence type="ECO:0000256" key="4">
    <source>
        <dbReference type="ARBA" id="ARBA00022771"/>
    </source>
</evidence>
<feature type="transmembrane region" description="Helical" evidence="8">
    <location>
        <begin position="574"/>
        <end position="596"/>
    </location>
</feature>
<evidence type="ECO:0000259" key="11">
    <source>
        <dbReference type="PROSITE" id="PS51873"/>
    </source>
</evidence>
<name>A0A0L0DM45_THETB</name>
<keyword evidence="2" id="KW-0479">Metal-binding</keyword>
<keyword evidence="5" id="KW-0833">Ubl conjugation pathway</keyword>
<dbReference type="InterPro" id="IPR017907">
    <property type="entry name" value="Znf_RING_CS"/>
</dbReference>
<dbReference type="PROSITE" id="PS00518">
    <property type="entry name" value="ZF_RING_1"/>
    <property type="match status" value="1"/>
</dbReference>
<dbReference type="GO" id="GO:0016740">
    <property type="term" value="F:transferase activity"/>
    <property type="evidence" value="ECO:0007669"/>
    <property type="project" value="UniProtKB-KW"/>
</dbReference>
<dbReference type="InterPro" id="IPR002867">
    <property type="entry name" value="IBR_dom"/>
</dbReference>
<dbReference type="RefSeq" id="XP_013754761.1">
    <property type="nucleotide sequence ID" value="XM_013899307.1"/>
</dbReference>
<keyword evidence="3" id="KW-0677">Repeat</keyword>
<proteinExistence type="predicted"/>
<dbReference type="PROSITE" id="PS50089">
    <property type="entry name" value="ZF_RING_2"/>
    <property type="match status" value="1"/>
</dbReference>
<feature type="transmembrane region" description="Helical" evidence="8">
    <location>
        <begin position="140"/>
        <end position="167"/>
    </location>
</feature>
<evidence type="ECO:0000256" key="7">
    <source>
        <dbReference type="PROSITE-ProRule" id="PRU00175"/>
    </source>
</evidence>
<feature type="chain" id="PRO_5005537564" description="RING-type domain-containing protein" evidence="9">
    <location>
        <begin position="19"/>
        <end position="1063"/>
    </location>
</feature>
<gene>
    <name evidence="12" type="ORF">AMSG_09394</name>
</gene>
<dbReference type="Gene3D" id="1.20.120.1750">
    <property type="match status" value="1"/>
</dbReference>
<dbReference type="GO" id="GO:0008270">
    <property type="term" value="F:zinc ion binding"/>
    <property type="evidence" value="ECO:0007669"/>
    <property type="project" value="UniProtKB-KW"/>
</dbReference>